<dbReference type="AlphaFoldDB" id="A0A977PWL4"/>
<evidence type="ECO:0000313" key="1">
    <source>
        <dbReference type="EMBL" id="UXE62201.1"/>
    </source>
</evidence>
<gene>
    <name evidence="1" type="ORF">KA717_04995</name>
</gene>
<protein>
    <submittedName>
        <fullName evidence="1">Uncharacterized protein</fullName>
    </submittedName>
</protein>
<dbReference type="EMBL" id="CP073041">
    <property type="protein sequence ID" value="UXE62201.1"/>
    <property type="molecule type" value="Genomic_DNA"/>
</dbReference>
<reference evidence="1" key="1">
    <citation type="submission" date="2021-04" db="EMBL/GenBank/DDBJ databases">
        <title>Genome sequence of Woronichinia naegeliana from Washington state freshwater lake bloom.</title>
        <authorList>
            <person name="Dreher T.W."/>
        </authorList>
    </citation>
    <scope>NUCLEOTIDE SEQUENCE</scope>
    <source>
        <strain evidence="1">WA131</strain>
    </source>
</reference>
<dbReference type="KEGG" id="wna:KA717_04995"/>
<accession>A0A977PWL4</accession>
<organism evidence="1">
    <name type="scientific">Woronichinia naegeliana WA131</name>
    <dbReference type="NCBI Taxonomy" id="2824559"/>
    <lineage>
        <taxon>Bacteria</taxon>
        <taxon>Bacillati</taxon>
        <taxon>Cyanobacteriota</taxon>
        <taxon>Cyanophyceae</taxon>
        <taxon>Synechococcales</taxon>
        <taxon>Coelosphaeriaceae</taxon>
        <taxon>Woronichinia</taxon>
    </lineage>
</organism>
<dbReference type="Proteomes" id="UP001065613">
    <property type="component" value="Chromosome"/>
</dbReference>
<sequence length="68" mass="8179">MTKMKVARFDEIKEKFEIKNDELFIYIEEPDQTLKLIRLNEYAILAEEGLRDVYDHEPDGVWEKCLES</sequence>
<name>A0A977PWL4_9CYAN</name>
<proteinExistence type="predicted"/>